<dbReference type="EMBL" id="CP045898">
    <property type="protein sequence ID" value="QQP39990.1"/>
    <property type="molecule type" value="Genomic_DNA"/>
</dbReference>
<proteinExistence type="predicted"/>
<evidence type="ECO:0000313" key="2">
    <source>
        <dbReference type="Proteomes" id="UP000595437"/>
    </source>
</evidence>
<dbReference type="Proteomes" id="UP000595437">
    <property type="component" value="Chromosome 9"/>
</dbReference>
<organism evidence="1 2">
    <name type="scientific">Caligus rogercresseyi</name>
    <name type="common">Sea louse</name>
    <dbReference type="NCBI Taxonomy" id="217165"/>
    <lineage>
        <taxon>Eukaryota</taxon>
        <taxon>Metazoa</taxon>
        <taxon>Ecdysozoa</taxon>
        <taxon>Arthropoda</taxon>
        <taxon>Crustacea</taxon>
        <taxon>Multicrustacea</taxon>
        <taxon>Hexanauplia</taxon>
        <taxon>Copepoda</taxon>
        <taxon>Siphonostomatoida</taxon>
        <taxon>Caligidae</taxon>
        <taxon>Caligus</taxon>
    </lineage>
</organism>
<evidence type="ECO:0000313" key="1">
    <source>
        <dbReference type="EMBL" id="QQP39990.1"/>
    </source>
</evidence>
<gene>
    <name evidence="1" type="ORF">FKW44_013874</name>
</gene>
<reference evidence="2" key="1">
    <citation type="submission" date="2021-01" db="EMBL/GenBank/DDBJ databases">
        <title>Caligus Genome Assembly.</title>
        <authorList>
            <person name="Gallardo-Escarate C."/>
        </authorList>
    </citation>
    <scope>NUCLEOTIDE SEQUENCE [LARGE SCALE GENOMIC DNA]</scope>
</reference>
<name>A0A7T8GZ02_CALRO</name>
<keyword evidence="2" id="KW-1185">Reference proteome</keyword>
<dbReference type="AlphaFoldDB" id="A0A7T8GZ02"/>
<sequence>MRYNAKLRSDLMSSHVQTVWIELSLPNHSILVGGVYREWTSSKIKSFSQ</sequence>
<accession>A0A7T8GZ02</accession>
<protein>
    <submittedName>
        <fullName evidence="1">Uncharacterized protein</fullName>
    </submittedName>
</protein>